<dbReference type="Proteomes" id="UP001148614">
    <property type="component" value="Unassembled WGS sequence"/>
</dbReference>
<evidence type="ECO:0000256" key="1">
    <source>
        <dbReference type="ARBA" id="ARBA00023002"/>
    </source>
</evidence>
<dbReference type="Gene3D" id="3.30.43.10">
    <property type="entry name" value="Uridine Diphospho-n-acetylenolpyruvylglucosamine Reductase, domain 2"/>
    <property type="match status" value="1"/>
</dbReference>
<keyword evidence="1" id="KW-0560">Oxidoreductase</keyword>
<reference evidence="4" key="1">
    <citation type="submission" date="2022-07" db="EMBL/GenBank/DDBJ databases">
        <title>Genome Sequence of Xylaria arbuscula.</title>
        <authorList>
            <person name="Buettner E."/>
        </authorList>
    </citation>
    <scope>NUCLEOTIDE SEQUENCE</scope>
    <source>
        <strain evidence="4">VT107</strain>
    </source>
</reference>
<dbReference type="PROSITE" id="PS51387">
    <property type="entry name" value="FAD_PCMH"/>
    <property type="match status" value="1"/>
</dbReference>
<dbReference type="EMBL" id="JANPWZ010002079">
    <property type="protein sequence ID" value="KAJ3561399.1"/>
    <property type="molecule type" value="Genomic_DNA"/>
</dbReference>
<gene>
    <name evidence="4" type="ORF">NPX13_g8964</name>
</gene>
<dbReference type="InterPro" id="IPR036318">
    <property type="entry name" value="FAD-bd_PCMH-like_sf"/>
</dbReference>
<organism evidence="4 5">
    <name type="scientific">Xylaria arbuscula</name>
    <dbReference type="NCBI Taxonomy" id="114810"/>
    <lineage>
        <taxon>Eukaryota</taxon>
        <taxon>Fungi</taxon>
        <taxon>Dikarya</taxon>
        <taxon>Ascomycota</taxon>
        <taxon>Pezizomycotina</taxon>
        <taxon>Sordariomycetes</taxon>
        <taxon>Xylariomycetidae</taxon>
        <taxon>Xylariales</taxon>
        <taxon>Xylariaceae</taxon>
        <taxon>Xylaria</taxon>
    </lineage>
</organism>
<dbReference type="InterPro" id="IPR016166">
    <property type="entry name" value="FAD-bd_PCMH"/>
</dbReference>
<protein>
    <recommendedName>
        <fullName evidence="3">FAD-binding PCMH-type domain-containing protein</fullName>
    </recommendedName>
</protein>
<dbReference type="InterPro" id="IPR016167">
    <property type="entry name" value="FAD-bd_PCMH_sub1"/>
</dbReference>
<dbReference type="InterPro" id="IPR007173">
    <property type="entry name" value="ALO_C"/>
</dbReference>
<dbReference type="VEuPathDB" id="FungiDB:F4678DRAFT_484987"/>
<dbReference type="PANTHER" id="PTHR43762:SF1">
    <property type="entry name" value="D-ARABINONO-1,4-LACTONE OXIDASE"/>
    <property type="match status" value="1"/>
</dbReference>
<evidence type="ECO:0000259" key="3">
    <source>
        <dbReference type="PROSITE" id="PS51387"/>
    </source>
</evidence>
<dbReference type="InterPro" id="IPR010031">
    <property type="entry name" value="FAD_lactone_oxidase-like"/>
</dbReference>
<sequence>MADTATPVEALLQRSNPFDITNEQDRRDLLQAIKKTDKDLYEEILKRYSPSQQKLLHEFVNGHSLDHLAKEIPCTLPTNVAYQQILDIVDGAKRTTLTLTRKEEGKTIQQLITNDKDGKNPVLTYLGATFSNWGKTVHNAPAYTCVPETVYGVQGVVQYAIDNHYGVRVAGYRHSWSSIFGRDAGERKKFILISTLNLDRAVLVHGKANTESSGEYHEWNVDLNKIEEKKKLPNGGCLVSVGCATTNEDLRLWCIKNNKYTLPLNVIMVEITFGGSNAPICHGAGYNTKTLSDLVEEIEYVDAKAKVQTITRNDGDFLSAASGCFGLLGVVTRLTLRLDKMTIARMEPKKLPVVEAIPPPADIVEQLPHNLKSSYDRYKHGEIQEFVKEFERRAIKDYYAEWFWFPFHDQVWINSWSLAEPGAEAANYPSEAEISKQIQDSFALEIFQESLRKTRDTKPEETTRSFSKKAMESLPPKGSDGTDSVINTQLPNALHFRRGIQNARVRDLEVEIPIPTPDNLDIVRRAWWQAILLVYDNKSTCPMRMPLEMRITGSSDVLMAPQRSNKYGTCAIEVLTPVFMEEEWESFAQKMLDKWMSLRTYSTPNLNIRPHWAKEW</sequence>
<feature type="compositionally biased region" description="Basic and acidic residues" evidence="2">
    <location>
        <begin position="453"/>
        <end position="463"/>
    </location>
</feature>
<name>A0A9W8N7P2_9PEZI</name>
<dbReference type="Pfam" id="PF04030">
    <property type="entry name" value="ALO"/>
    <property type="match status" value="1"/>
</dbReference>
<evidence type="ECO:0000313" key="5">
    <source>
        <dbReference type="Proteomes" id="UP001148614"/>
    </source>
</evidence>
<evidence type="ECO:0000313" key="4">
    <source>
        <dbReference type="EMBL" id="KAJ3561399.1"/>
    </source>
</evidence>
<feature type="domain" description="FAD-binding PCMH-type" evidence="3">
    <location>
        <begin position="136"/>
        <end position="341"/>
    </location>
</feature>
<dbReference type="GO" id="GO:0003885">
    <property type="term" value="F:D-arabinono-1,4-lactone oxidase activity"/>
    <property type="evidence" value="ECO:0007669"/>
    <property type="project" value="InterPro"/>
</dbReference>
<comment type="caution">
    <text evidence="4">The sequence shown here is derived from an EMBL/GenBank/DDBJ whole genome shotgun (WGS) entry which is preliminary data.</text>
</comment>
<keyword evidence="5" id="KW-1185">Reference proteome</keyword>
<dbReference type="GO" id="GO:0005739">
    <property type="term" value="C:mitochondrion"/>
    <property type="evidence" value="ECO:0007669"/>
    <property type="project" value="TreeGrafter"/>
</dbReference>
<evidence type="ECO:0000256" key="2">
    <source>
        <dbReference type="SAM" id="MobiDB-lite"/>
    </source>
</evidence>
<accession>A0A9W8N7P2</accession>
<dbReference type="Gene3D" id="3.30.465.10">
    <property type="match status" value="1"/>
</dbReference>
<dbReference type="InterPro" id="IPR016169">
    <property type="entry name" value="FAD-bd_PCMH_sub2"/>
</dbReference>
<dbReference type="SUPFAM" id="SSF56176">
    <property type="entry name" value="FAD-binding/transporter-associated domain-like"/>
    <property type="match status" value="1"/>
</dbReference>
<proteinExistence type="predicted"/>
<dbReference type="GO" id="GO:0071949">
    <property type="term" value="F:FAD binding"/>
    <property type="evidence" value="ECO:0007669"/>
    <property type="project" value="InterPro"/>
</dbReference>
<dbReference type="AlphaFoldDB" id="A0A9W8N7P2"/>
<dbReference type="GO" id="GO:0016020">
    <property type="term" value="C:membrane"/>
    <property type="evidence" value="ECO:0007669"/>
    <property type="project" value="InterPro"/>
</dbReference>
<dbReference type="PANTHER" id="PTHR43762">
    <property type="entry name" value="L-GULONOLACTONE OXIDASE"/>
    <property type="match status" value="1"/>
</dbReference>
<feature type="region of interest" description="Disordered" evidence="2">
    <location>
        <begin position="453"/>
        <end position="484"/>
    </location>
</feature>